<sequence>MSEPSRPTRTGTPRRAVIVGGGLAGMLAAAACRAFVDDVTIVERDELPGGPEPRKGLPQARHAHMLWSGGANAIEALVPGVTGGLLDAGARRIPLPSGVVTLSPEGWYRRWPESHYVMGCSRDLLDWAVRERVLRDERIQVISRAELLGLTGDTSKVDGVRLRLADGTEQRLAATLVVDAGGRASRGPQWLRELGAGAVRELTVDAGVVYASRFYRAPKGSENCPIISIQADPRLPRPGQVATIIPIENQQWLVSLSGTRGGRPTDDESAYVDFAKSVRHPLVGELLAHAEPLSEIAVTRSTVNRRRFFEKVRNAPEGFVALGDALTALNPVYGHGMSVAALGALALRTELRRSGVAAPGFARRAQRAVARPAGVAWALATGQDIFFPGSRGRRPHAVDRLLSRYVNRLAETSTGSYYMAKAVSDVMTLQAGLGRLVTPGVLLAALRGPLRPQLEGPPLTAEELAILMSGDPGADPAPAPGGP</sequence>
<name>A0ACC6Q444_9ACTN</name>
<accession>A0ACC6Q444</accession>
<protein>
    <submittedName>
        <fullName evidence="1">FAD-dependent oxidoreductase</fullName>
    </submittedName>
</protein>
<proteinExistence type="predicted"/>
<evidence type="ECO:0000313" key="2">
    <source>
        <dbReference type="Proteomes" id="UP001377168"/>
    </source>
</evidence>
<dbReference type="Proteomes" id="UP001377168">
    <property type="component" value="Unassembled WGS sequence"/>
</dbReference>
<comment type="caution">
    <text evidence="1">The sequence shown here is derived from an EMBL/GenBank/DDBJ whole genome shotgun (WGS) entry which is preliminary data.</text>
</comment>
<keyword evidence="2" id="KW-1185">Reference proteome</keyword>
<dbReference type="EMBL" id="JBBKAJ010000022">
    <property type="protein sequence ID" value="MEJ8638386.1"/>
    <property type="molecule type" value="Genomic_DNA"/>
</dbReference>
<reference evidence="1" key="1">
    <citation type="submission" date="2024-03" db="EMBL/GenBank/DDBJ databases">
        <title>Novel Streptomyces species of biotechnological and ecological value are a feature of Machair soil.</title>
        <authorList>
            <person name="Prole J.R."/>
            <person name="Goodfellow M."/>
            <person name="Allenby N."/>
            <person name="Ward A.C."/>
        </authorList>
    </citation>
    <scope>NUCLEOTIDE SEQUENCE</scope>
    <source>
        <strain evidence="1">MS2.AVA.5</strain>
    </source>
</reference>
<evidence type="ECO:0000313" key="1">
    <source>
        <dbReference type="EMBL" id="MEJ8638386.1"/>
    </source>
</evidence>
<gene>
    <name evidence="1" type="ORF">WKI67_34015</name>
</gene>
<organism evidence="1 2">
    <name type="scientific">Streptomyces achmelvichensis</name>
    <dbReference type="NCBI Taxonomy" id="3134111"/>
    <lineage>
        <taxon>Bacteria</taxon>
        <taxon>Bacillati</taxon>
        <taxon>Actinomycetota</taxon>
        <taxon>Actinomycetes</taxon>
        <taxon>Kitasatosporales</taxon>
        <taxon>Streptomycetaceae</taxon>
        <taxon>Streptomyces</taxon>
    </lineage>
</organism>